<keyword evidence="2" id="KW-1185">Reference proteome</keyword>
<protein>
    <submittedName>
        <fullName evidence="1">DNA primase/helicase, TOPRIM</fullName>
    </submittedName>
</protein>
<gene>
    <name evidence="1" type="ORF">Phi14:2_gp047</name>
</gene>
<dbReference type="GO" id="GO:0008270">
    <property type="term" value="F:zinc ion binding"/>
    <property type="evidence" value="ECO:0007669"/>
    <property type="project" value="InterPro"/>
</dbReference>
<keyword evidence="1" id="KW-0378">Hydrolase</keyword>
<dbReference type="InterPro" id="IPR036977">
    <property type="entry name" value="DNA_primase_Znf_CHC2"/>
</dbReference>
<dbReference type="GO" id="GO:0006260">
    <property type="term" value="P:DNA replication"/>
    <property type="evidence" value="ECO:0007669"/>
    <property type="project" value="InterPro"/>
</dbReference>
<dbReference type="SUPFAM" id="SSF57783">
    <property type="entry name" value="Zinc beta-ribbon"/>
    <property type="match status" value="1"/>
</dbReference>
<dbReference type="KEGG" id="vg:16797502"/>
<keyword evidence="1" id="KW-0067">ATP-binding</keyword>
<sequence length="357" mass="42102">MVDILKEANMKPFITSEIILERLNPIDVYKMYIKDEFVVNRPFSSPFRSDNIPSFSIYQDRRSDQILFNDFVEGGGNCIQFVKKLFNSTWYQACSRIAIDFKISDDYTVDKMNNTPNVNLQNTLDREVKVKSKIVNLQVKIRNYNSDDIAYWDSYGISMETLKRYEVYPISHIFMVTDNKTHILTADKLAFTFIERKDLKITMKIYQPFSRYKWFNNHDFSVWQGWNQLPSDDHILVLTKSLKDVMSIVENTDFSSVSLQQENAVAKENVVDELKDRFDWIFVLYDNDYDKDTNWGEKFGKEFSEKHNLIFIMIPSKYKCTDFTDLVKKLGKKAAAIILKGLIKEYFKNKENDRNGQ</sequence>
<proteinExistence type="predicted"/>
<dbReference type="EMBL" id="KC821624">
    <property type="protein sequence ID" value="AGO48925.1"/>
    <property type="molecule type" value="Genomic_DNA"/>
</dbReference>
<dbReference type="GeneID" id="16797502"/>
<dbReference type="GO" id="GO:0003677">
    <property type="term" value="F:DNA binding"/>
    <property type="evidence" value="ECO:0007669"/>
    <property type="project" value="InterPro"/>
</dbReference>
<reference evidence="1 2" key="1">
    <citation type="journal article" date="2013" name="Proc. Natl. Acad. Sci. U.S.A.">
        <title>Twelve previously unknown phage genera are ubiquitous in global oceans.</title>
        <authorList>
            <person name="Holmfeldt K."/>
            <person name="Solonenko N."/>
            <person name="Shah M."/>
            <person name="Corrier K."/>
            <person name="Riemann L."/>
            <person name="Verberkmoes N.C."/>
            <person name="Sullivan M.B."/>
        </authorList>
    </citation>
    <scope>NUCLEOTIDE SEQUENCE [LARGE SCALE GENOMIC DNA]</scope>
    <source>
        <strain evidence="1">Phi14:2</strain>
    </source>
</reference>
<dbReference type="Gene3D" id="3.90.580.10">
    <property type="entry name" value="Zinc finger, CHC2-type domain"/>
    <property type="match status" value="1"/>
</dbReference>
<evidence type="ECO:0000313" key="2">
    <source>
        <dbReference type="Proteomes" id="UP000014725"/>
    </source>
</evidence>
<keyword evidence="1" id="KW-0347">Helicase</keyword>
<dbReference type="Proteomes" id="UP000014725">
    <property type="component" value="Segment"/>
</dbReference>
<keyword evidence="1" id="KW-0547">Nucleotide-binding</keyword>
<reference evidence="2" key="2">
    <citation type="submission" date="2013-03" db="EMBL/GenBank/DDBJ databases">
        <title>The Cellulophaga phages: a novel, diverse, and globally ubiquitous model system.</title>
        <authorList>
            <person name="Holmfeldt K."/>
            <person name="Solonenko N."/>
            <person name="Shah M."/>
            <person name="Corrier K."/>
            <person name="Riemann L."/>
            <person name="VerBerkmoes N.C."/>
            <person name="Sullivan M.B."/>
        </authorList>
    </citation>
    <scope>NUCLEOTIDE SEQUENCE [LARGE SCALE GENOMIC DNA]</scope>
</reference>
<accession>S0A295</accession>
<evidence type="ECO:0000313" key="1">
    <source>
        <dbReference type="EMBL" id="AGO48925.1"/>
    </source>
</evidence>
<dbReference type="GO" id="GO:0004386">
    <property type="term" value="F:helicase activity"/>
    <property type="evidence" value="ECO:0007669"/>
    <property type="project" value="UniProtKB-KW"/>
</dbReference>
<name>S0A295_9CAUD</name>
<organism evidence="1 2">
    <name type="scientific">Cellulophaga phage phi14:2</name>
    <dbReference type="NCBI Taxonomy" id="1327990"/>
    <lineage>
        <taxon>Viruses</taxon>
        <taxon>Duplodnaviria</taxon>
        <taxon>Heunggongvirae</taxon>
        <taxon>Uroviricota</taxon>
        <taxon>Caudoviricetes</taxon>
        <taxon>Crassvirales</taxon>
        <taxon>Steigviridae</taxon>
        <taxon>Asinivirinae</taxon>
        <taxon>Akihdevirus</taxon>
        <taxon>Akihdevirus balticus</taxon>
    </lineage>
</organism>